<comment type="caution">
    <text evidence="2">The sequence shown here is derived from an EMBL/GenBank/DDBJ whole genome shotgun (WGS) entry which is preliminary data.</text>
</comment>
<proteinExistence type="predicted"/>
<organism evidence="2 3">
    <name type="scientific">Forsythia ovata</name>
    <dbReference type="NCBI Taxonomy" id="205694"/>
    <lineage>
        <taxon>Eukaryota</taxon>
        <taxon>Viridiplantae</taxon>
        <taxon>Streptophyta</taxon>
        <taxon>Embryophyta</taxon>
        <taxon>Tracheophyta</taxon>
        <taxon>Spermatophyta</taxon>
        <taxon>Magnoliopsida</taxon>
        <taxon>eudicotyledons</taxon>
        <taxon>Gunneridae</taxon>
        <taxon>Pentapetalae</taxon>
        <taxon>asterids</taxon>
        <taxon>lamiids</taxon>
        <taxon>Lamiales</taxon>
        <taxon>Oleaceae</taxon>
        <taxon>Forsythieae</taxon>
        <taxon>Forsythia</taxon>
    </lineage>
</organism>
<feature type="region of interest" description="Disordered" evidence="1">
    <location>
        <begin position="81"/>
        <end position="104"/>
    </location>
</feature>
<feature type="compositionally biased region" description="Basic residues" evidence="1">
    <location>
        <begin position="81"/>
        <end position="91"/>
    </location>
</feature>
<evidence type="ECO:0000313" key="2">
    <source>
        <dbReference type="EMBL" id="KAL2553267.1"/>
    </source>
</evidence>
<dbReference type="Proteomes" id="UP001604277">
    <property type="component" value="Unassembled WGS sequence"/>
</dbReference>
<dbReference type="EMBL" id="JBFOLJ010000002">
    <property type="protein sequence ID" value="KAL2553267.1"/>
    <property type="molecule type" value="Genomic_DNA"/>
</dbReference>
<evidence type="ECO:0000256" key="1">
    <source>
        <dbReference type="SAM" id="MobiDB-lite"/>
    </source>
</evidence>
<gene>
    <name evidence="2" type="ORF">Fot_06886</name>
</gene>
<sequence>MNVSIHQTHSPILNSYHAMQTPCTTTCRLVTIHAYATSDANLPSHLVAMSSSHGSLSENLKAHQLLTTMRTCEVRSVPLKHQMRPLRHARARDRARDAGADVGV</sequence>
<keyword evidence="3" id="KW-1185">Reference proteome</keyword>
<reference evidence="3" key="1">
    <citation type="submission" date="2024-07" db="EMBL/GenBank/DDBJ databases">
        <title>Two chromosome-level genome assemblies of Korean endemic species Abeliophyllum distichum and Forsythia ovata (Oleaceae).</title>
        <authorList>
            <person name="Jang H."/>
        </authorList>
    </citation>
    <scope>NUCLEOTIDE SEQUENCE [LARGE SCALE GENOMIC DNA]</scope>
</reference>
<dbReference type="AlphaFoldDB" id="A0ABD1WU93"/>
<feature type="compositionally biased region" description="Basic and acidic residues" evidence="1">
    <location>
        <begin position="92"/>
        <end position="104"/>
    </location>
</feature>
<evidence type="ECO:0000313" key="3">
    <source>
        <dbReference type="Proteomes" id="UP001604277"/>
    </source>
</evidence>
<name>A0ABD1WU93_9LAMI</name>
<protein>
    <submittedName>
        <fullName evidence="2">Uncharacterized protein</fullName>
    </submittedName>
</protein>
<accession>A0ABD1WU93</accession>